<dbReference type="SUPFAM" id="SSF53335">
    <property type="entry name" value="S-adenosyl-L-methionine-dependent methyltransferases"/>
    <property type="match status" value="1"/>
</dbReference>
<dbReference type="GO" id="GO:0046983">
    <property type="term" value="F:protein dimerization activity"/>
    <property type="evidence" value="ECO:0007669"/>
    <property type="project" value="InterPro"/>
</dbReference>
<dbReference type="PANTHER" id="PTHR43712">
    <property type="entry name" value="PUTATIVE (AFU_ORTHOLOGUE AFUA_4G14580)-RELATED"/>
    <property type="match status" value="1"/>
</dbReference>
<dbReference type="PIRSF" id="PIRSF005739">
    <property type="entry name" value="O-mtase"/>
    <property type="match status" value="1"/>
</dbReference>
<dbReference type="Gene3D" id="1.10.10.10">
    <property type="entry name" value="Winged helix-like DNA-binding domain superfamily/Winged helix DNA-binding domain"/>
    <property type="match status" value="1"/>
</dbReference>
<dbReference type="CDD" id="cd02440">
    <property type="entry name" value="AdoMet_MTases"/>
    <property type="match status" value="1"/>
</dbReference>
<keyword evidence="3" id="KW-0949">S-adenosyl-L-methionine</keyword>
<name>A0A1R1I830_9RHOO</name>
<dbReference type="PANTHER" id="PTHR43712:SF2">
    <property type="entry name" value="O-METHYLTRANSFERASE CICE"/>
    <property type="match status" value="1"/>
</dbReference>
<feature type="active site" description="Proton acceptor" evidence="4">
    <location>
        <position position="285"/>
    </location>
</feature>
<accession>A0A1R1I830</accession>
<keyword evidence="2" id="KW-0808">Transferase</keyword>
<comment type="caution">
    <text evidence="7">The sequence shown here is derived from an EMBL/GenBank/DDBJ whole genome shotgun (WGS) entry which is preliminary data.</text>
</comment>
<dbReference type="InterPro" id="IPR036390">
    <property type="entry name" value="WH_DNA-bd_sf"/>
</dbReference>
<proteinExistence type="predicted"/>
<dbReference type="InterPro" id="IPR012967">
    <property type="entry name" value="COMT_dimerisation"/>
</dbReference>
<feature type="domain" description="O-methyltransferase C-terminal" evidence="5">
    <location>
        <begin position="167"/>
        <end position="355"/>
    </location>
</feature>
<dbReference type="GO" id="GO:0032259">
    <property type="term" value="P:methylation"/>
    <property type="evidence" value="ECO:0007669"/>
    <property type="project" value="UniProtKB-KW"/>
</dbReference>
<dbReference type="InterPro" id="IPR016461">
    <property type="entry name" value="COMT-like"/>
</dbReference>
<dbReference type="InterPro" id="IPR036388">
    <property type="entry name" value="WH-like_DNA-bd_sf"/>
</dbReference>
<evidence type="ECO:0000259" key="5">
    <source>
        <dbReference type="Pfam" id="PF00891"/>
    </source>
</evidence>
<evidence type="ECO:0000256" key="2">
    <source>
        <dbReference type="ARBA" id="ARBA00022679"/>
    </source>
</evidence>
<evidence type="ECO:0000313" key="7">
    <source>
        <dbReference type="EMBL" id="OMG54923.1"/>
    </source>
</evidence>
<dbReference type="Pfam" id="PF08100">
    <property type="entry name" value="Dimerisation"/>
    <property type="match status" value="1"/>
</dbReference>
<evidence type="ECO:0000256" key="1">
    <source>
        <dbReference type="ARBA" id="ARBA00022603"/>
    </source>
</evidence>
<feature type="domain" description="O-methyltransferase dimerisation" evidence="6">
    <location>
        <begin position="62"/>
        <end position="128"/>
    </location>
</feature>
<dbReference type="Proteomes" id="UP000187526">
    <property type="component" value="Unassembled WGS sequence"/>
</dbReference>
<dbReference type="STRING" id="418702.BJN45_07125"/>
<organism evidence="7 8">
    <name type="scientific">Azonexus hydrophilus</name>
    <dbReference type="NCBI Taxonomy" id="418702"/>
    <lineage>
        <taxon>Bacteria</taxon>
        <taxon>Pseudomonadati</taxon>
        <taxon>Pseudomonadota</taxon>
        <taxon>Betaproteobacteria</taxon>
        <taxon>Rhodocyclales</taxon>
        <taxon>Azonexaceae</taxon>
        <taxon>Azonexus</taxon>
    </lineage>
</organism>
<evidence type="ECO:0000256" key="3">
    <source>
        <dbReference type="ARBA" id="ARBA00022691"/>
    </source>
</evidence>
<dbReference type="GO" id="GO:0008171">
    <property type="term" value="F:O-methyltransferase activity"/>
    <property type="evidence" value="ECO:0007669"/>
    <property type="project" value="InterPro"/>
</dbReference>
<evidence type="ECO:0008006" key="9">
    <source>
        <dbReference type="Google" id="ProtNLM"/>
    </source>
</evidence>
<dbReference type="SUPFAM" id="SSF46785">
    <property type="entry name" value="Winged helix' DNA-binding domain"/>
    <property type="match status" value="1"/>
</dbReference>
<dbReference type="Pfam" id="PF00891">
    <property type="entry name" value="Methyltransf_2"/>
    <property type="match status" value="1"/>
</dbReference>
<dbReference type="InterPro" id="IPR001077">
    <property type="entry name" value="COMT_C"/>
</dbReference>
<keyword evidence="8" id="KW-1185">Reference proteome</keyword>
<dbReference type="AlphaFoldDB" id="A0A1R1I830"/>
<keyword evidence="1" id="KW-0489">Methyltransferase</keyword>
<evidence type="ECO:0000259" key="6">
    <source>
        <dbReference type="Pfam" id="PF08100"/>
    </source>
</evidence>
<sequence>MAAGIDRQAASVRRELRKMPQHEYIPVRHFDEEPTMISPAKPDVCQPTGTADLPMLDVYMPMMKSAAIISAGQLGLFEALADGPLAEGVLAERLQSSARGIAMLADFLVAIGYLERHDDAYANTASTQRWFTARGAVDYTPGLLWTAEAWPMMGELAGAVQRGGPQTTLWQAMQARPQLGQAFSAYMGAFARDLGPDLLARVPVRADQRRLLDLGGSHGLHSIRFCERHPQLSAQIVDLPSALTQTPATIAAHGLAGRIALTPGDVLEHDWGQGFDLVFYLSVAHNQNADDNRRVIRRIHDSLNPGGLLVIHEYLDDQPPSAYHAAFKLTLLYETGTQIHRESDYHEWLDEAGFAAVERIDLDPREKGSLLLARR</sequence>
<dbReference type="PROSITE" id="PS51683">
    <property type="entry name" value="SAM_OMT_II"/>
    <property type="match status" value="1"/>
</dbReference>
<gene>
    <name evidence="7" type="ORF">BJN45_07125</name>
</gene>
<protein>
    <recommendedName>
        <fullName evidence="9">O-methyltransferase domain-containing protein</fullName>
    </recommendedName>
</protein>
<dbReference type="InterPro" id="IPR029063">
    <property type="entry name" value="SAM-dependent_MTases_sf"/>
</dbReference>
<dbReference type="EMBL" id="MTHD01000002">
    <property type="protein sequence ID" value="OMG54923.1"/>
    <property type="molecule type" value="Genomic_DNA"/>
</dbReference>
<evidence type="ECO:0000313" key="8">
    <source>
        <dbReference type="Proteomes" id="UP000187526"/>
    </source>
</evidence>
<reference evidence="7 8" key="1">
    <citation type="submission" date="2016-10" db="EMBL/GenBank/DDBJ databases">
        <title>Alkaliphiles isolated from bioreactors.</title>
        <authorList>
            <person name="Salah Z."/>
            <person name="Rout S.P."/>
            <person name="Humphreys P.N."/>
        </authorList>
    </citation>
    <scope>NUCLEOTIDE SEQUENCE [LARGE SCALE GENOMIC DNA]</scope>
    <source>
        <strain evidence="7 8">ZS02</strain>
    </source>
</reference>
<evidence type="ECO:0000256" key="4">
    <source>
        <dbReference type="PIRSR" id="PIRSR005739-1"/>
    </source>
</evidence>
<dbReference type="Gene3D" id="3.40.50.150">
    <property type="entry name" value="Vaccinia Virus protein VP39"/>
    <property type="match status" value="1"/>
</dbReference>